<evidence type="ECO:0000313" key="1">
    <source>
        <dbReference type="EMBL" id="APO66147.1"/>
    </source>
</evidence>
<dbReference type="Proteomes" id="UP000184749">
    <property type="component" value="Chromosome"/>
</dbReference>
<organism evidence="1 2">
    <name type="scientific">Rhizobium gallicum</name>
    <dbReference type="NCBI Taxonomy" id="56730"/>
    <lineage>
        <taxon>Bacteria</taxon>
        <taxon>Pseudomonadati</taxon>
        <taxon>Pseudomonadota</taxon>
        <taxon>Alphaproteobacteria</taxon>
        <taxon>Hyphomicrobiales</taxon>
        <taxon>Rhizobiaceae</taxon>
        <taxon>Rhizobium/Agrobacterium group</taxon>
        <taxon>Rhizobium</taxon>
    </lineage>
</organism>
<accession>A0A1L5NE20</accession>
<sequence length="638" mass="70708">MTKDQPSTNTILALGLLKQFPPSVRVDVARTPEFRSRYGQHFDVRFGFGDNDLSVQRSVLYSALRALYTDKSASVSIKTADGKDAVLSIAAGEDAPTVTMGERRIQIPPFGLLSPDADIRNKSFDAETASANLEPEEIAAWRKKIDEGALSDDEIDELDDDLKLMPQEMPNTIRTEFSKSEGSISALVPNSTKYYSRLIGHRGDAIDIESYARGGAAENIKRLLDRGFFIGLAQCILFCAGPQLTRIVDLSGQTAEGVEKFFKWVAARGDRWSQIAAVEVGLRALSTYPSLEPILIDLLEAMRDEDTSTTSSRFRLTASLFIFTDGELSRVGTFEGQPPFWRRLAATAQAGLIERELIRADGEVDPELWMSLRSEDFYMQTLADLRMEPRWLPDLMNPKQLRMEFLMRARIVADEVKDRLPDGRLRELLLGSGPGSLAQHTPMPSAYIPNPIEGASVAPLPFPEEMIVDLKEPKDDKPLEAKVFASVVNLALVFRLTPEIAALIAGILRKVKYRLTLGADSGVSFSLLSGLAVVAAATRSAELADELRILTRVFRRRGEVTKESVAQMRIALIACSSRAELEPWCQAVGDWMLEIANDDIDRQDAIELRSHLTKLCKIEPTLWRYAAKAEAALATLSK</sequence>
<dbReference type="OrthoDB" id="8690404at2"/>
<gene>
    <name evidence="1" type="ORF">IE4872_CH00482</name>
</gene>
<dbReference type="STRING" id="56730.IE4872_CH00482"/>
<dbReference type="AlphaFoldDB" id="A0A1L5NE20"/>
<reference evidence="1 2" key="1">
    <citation type="submission" date="2016-09" db="EMBL/GenBank/DDBJ databases">
        <title>The complete genome sequences of Rhizobium gallicum, symbiovars gallicum and phaseoli, symbionts associated to common bean (Phaseolus vulgaris).</title>
        <authorList>
            <person name="Bustos P."/>
            <person name="Santamaria R.I."/>
            <person name="Perez-Carrascal O.M."/>
            <person name="Juarez S."/>
            <person name="Lozano L."/>
            <person name="Martinez-Flores I."/>
            <person name="Martinez-Romero E."/>
            <person name="Cevallos M."/>
            <person name="Romero D."/>
            <person name="Davila G."/>
            <person name="Gonzalez V."/>
        </authorList>
    </citation>
    <scope>NUCLEOTIDE SEQUENCE [LARGE SCALE GENOMIC DNA]</scope>
    <source>
        <strain evidence="1 2">IE4872</strain>
    </source>
</reference>
<evidence type="ECO:0000313" key="2">
    <source>
        <dbReference type="Proteomes" id="UP000184749"/>
    </source>
</evidence>
<dbReference type="EMBL" id="CP017101">
    <property type="protein sequence ID" value="APO66147.1"/>
    <property type="molecule type" value="Genomic_DNA"/>
</dbReference>
<protein>
    <submittedName>
        <fullName evidence="1">Uncharacterized protein</fullName>
    </submittedName>
</protein>
<proteinExistence type="predicted"/>
<dbReference type="RefSeq" id="WP_074066469.1">
    <property type="nucleotide sequence ID" value="NZ_CP017101.1"/>
</dbReference>
<name>A0A1L5NE20_9HYPH</name>